<proteinExistence type="inferred from homology"/>
<dbReference type="RefSeq" id="WP_064302450.1">
    <property type="nucleotide sequence ID" value="NZ_LUCV01000012.1"/>
</dbReference>
<comment type="similarity">
    <text evidence="1 2">Belongs to the UPF0102 family.</text>
</comment>
<evidence type="ECO:0000313" key="3">
    <source>
        <dbReference type="EMBL" id="OAI93339.1"/>
    </source>
</evidence>
<dbReference type="InterPro" id="IPR011335">
    <property type="entry name" value="Restrct_endonuc-II-like"/>
</dbReference>
<sequence length="123" mass="13749">MPAPSRQAAGMAAEQQALDYLTTQGLVLLARNWRCKRGELDLVMLDRDTVVFVEVRYRLHAGFGGALGSIDARKQEKLTLAAQHFLMEEPRWANHPCRFDVIALQGSGHSGQPLDWLQNAFDS</sequence>
<gene>
    <name evidence="3" type="ORF">AYO28_14720</name>
</gene>
<dbReference type="Pfam" id="PF02021">
    <property type="entry name" value="UPF0102"/>
    <property type="match status" value="1"/>
</dbReference>
<protein>
    <recommendedName>
        <fullName evidence="2">UPF0102 protein AYO28_14720</fullName>
    </recommendedName>
</protein>
<dbReference type="EMBL" id="LUCV01000012">
    <property type="protein sequence ID" value="OAI93339.1"/>
    <property type="molecule type" value="Genomic_DNA"/>
</dbReference>
<comment type="caution">
    <text evidence="3">The sequence shown here is derived from an EMBL/GenBank/DDBJ whole genome shotgun (WGS) entry which is preliminary data.</text>
</comment>
<dbReference type="PANTHER" id="PTHR34039">
    <property type="entry name" value="UPF0102 PROTEIN YRAN"/>
    <property type="match status" value="1"/>
</dbReference>
<name>A0A177SRC0_PSEPU</name>
<dbReference type="GO" id="GO:0003676">
    <property type="term" value="F:nucleic acid binding"/>
    <property type="evidence" value="ECO:0007669"/>
    <property type="project" value="InterPro"/>
</dbReference>
<dbReference type="SUPFAM" id="SSF52980">
    <property type="entry name" value="Restriction endonuclease-like"/>
    <property type="match status" value="1"/>
</dbReference>
<evidence type="ECO:0000256" key="2">
    <source>
        <dbReference type="HAMAP-Rule" id="MF_00048"/>
    </source>
</evidence>
<evidence type="ECO:0000256" key="1">
    <source>
        <dbReference type="ARBA" id="ARBA00006738"/>
    </source>
</evidence>
<dbReference type="NCBIfam" id="TIGR00252">
    <property type="entry name" value="YraN family protein"/>
    <property type="match status" value="1"/>
</dbReference>
<dbReference type="HAMAP" id="MF_00048">
    <property type="entry name" value="UPF0102"/>
    <property type="match status" value="1"/>
</dbReference>
<dbReference type="InterPro" id="IPR003509">
    <property type="entry name" value="UPF0102_YraN-like"/>
</dbReference>
<dbReference type="Proteomes" id="UP000077752">
    <property type="component" value="Unassembled WGS sequence"/>
</dbReference>
<dbReference type="CDD" id="cd20736">
    <property type="entry name" value="PoNe_Nuclease"/>
    <property type="match status" value="1"/>
</dbReference>
<reference evidence="3 4" key="1">
    <citation type="submission" date="2016-03" db="EMBL/GenBank/DDBJ databases">
        <title>Draft Genome Assembly of Pseudomonas putida strain CBF10-2.</title>
        <authorList>
            <person name="Iyer R.S."/>
            <person name="Damania A."/>
        </authorList>
    </citation>
    <scope>NUCLEOTIDE SEQUENCE [LARGE SCALE GENOMIC DNA]</scope>
    <source>
        <strain evidence="3 4">CBF10-2</strain>
    </source>
</reference>
<dbReference type="InterPro" id="IPR011856">
    <property type="entry name" value="tRNA_endonuc-like_dom_sf"/>
</dbReference>
<dbReference type="Gene3D" id="3.40.1350.10">
    <property type="match status" value="1"/>
</dbReference>
<evidence type="ECO:0000313" key="4">
    <source>
        <dbReference type="Proteomes" id="UP000077752"/>
    </source>
</evidence>
<dbReference type="NCBIfam" id="NF009150">
    <property type="entry name" value="PRK12497.1-3"/>
    <property type="match status" value="1"/>
</dbReference>
<dbReference type="AlphaFoldDB" id="A0A177SRC0"/>
<accession>A0A177SRC0</accession>
<dbReference type="PANTHER" id="PTHR34039:SF1">
    <property type="entry name" value="UPF0102 PROTEIN YRAN"/>
    <property type="match status" value="1"/>
</dbReference>
<organism evidence="3 4">
    <name type="scientific">Pseudomonas putida</name>
    <name type="common">Arthrobacter siderocapsulatus</name>
    <dbReference type="NCBI Taxonomy" id="303"/>
    <lineage>
        <taxon>Bacteria</taxon>
        <taxon>Pseudomonadati</taxon>
        <taxon>Pseudomonadota</taxon>
        <taxon>Gammaproteobacteria</taxon>
        <taxon>Pseudomonadales</taxon>
        <taxon>Pseudomonadaceae</taxon>
        <taxon>Pseudomonas</taxon>
    </lineage>
</organism>